<dbReference type="RefSeq" id="WP_017516420.1">
    <property type="nucleotide sequence ID" value="NZ_QASO01000097.1"/>
</dbReference>
<name>A0A2T5PK89_ECTOL</name>
<comment type="caution">
    <text evidence="6">The sequence shown here is derived from an EMBL/GenBank/DDBJ whole genome shotgun (WGS) entry which is preliminary data.</text>
</comment>
<dbReference type="PANTHER" id="PTHR30537">
    <property type="entry name" value="HTH-TYPE TRANSCRIPTIONAL REGULATOR"/>
    <property type="match status" value="1"/>
</dbReference>
<gene>
    <name evidence="6" type="ORF">DBO86_15845</name>
</gene>
<reference evidence="6 7" key="1">
    <citation type="submission" date="2018-04" db="EMBL/GenBank/DDBJ databases">
        <title>Pseudomonas sp. nov., isolated from mangrove soil.</title>
        <authorList>
            <person name="Chen C."/>
        </authorList>
    </citation>
    <scope>NUCLEOTIDE SEQUENCE [LARGE SCALE GENOMIC DNA]</scope>
    <source>
        <strain evidence="6 7">JCM 14246</strain>
    </source>
</reference>
<dbReference type="EMBL" id="QASO01000097">
    <property type="protein sequence ID" value="PTU78144.1"/>
    <property type="molecule type" value="Genomic_DNA"/>
</dbReference>
<dbReference type="Proteomes" id="UP000244052">
    <property type="component" value="Unassembled WGS sequence"/>
</dbReference>
<evidence type="ECO:0000313" key="6">
    <source>
        <dbReference type="EMBL" id="PTU78144.1"/>
    </source>
</evidence>
<dbReference type="Pfam" id="PF00126">
    <property type="entry name" value="HTH_1"/>
    <property type="match status" value="1"/>
</dbReference>
<dbReference type="SUPFAM" id="SSF46785">
    <property type="entry name" value="Winged helix' DNA-binding domain"/>
    <property type="match status" value="1"/>
</dbReference>
<evidence type="ECO:0000256" key="3">
    <source>
        <dbReference type="ARBA" id="ARBA00023125"/>
    </source>
</evidence>
<feature type="domain" description="HTH lysR-type" evidence="5">
    <location>
        <begin position="7"/>
        <end position="64"/>
    </location>
</feature>
<dbReference type="InterPro" id="IPR058163">
    <property type="entry name" value="LysR-type_TF_proteobact-type"/>
</dbReference>
<dbReference type="InterPro" id="IPR000847">
    <property type="entry name" value="LysR_HTH_N"/>
</dbReference>
<keyword evidence="3" id="KW-0238">DNA-binding</keyword>
<dbReference type="PANTHER" id="PTHR30537:SF5">
    <property type="entry name" value="HTH-TYPE TRANSCRIPTIONAL ACTIVATOR TTDR-RELATED"/>
    <property type="match status" value="1"/>
</dbReference>
<organism evidence="6 7">
    <name type="scientific">Ectopseudomonas oleovorans</name>
    <name type="common">Pseudomonas oleovorans</name>
    <dbReference type="NCBI Taxonomy" id="301"/>
    <lineage>
        <taxon>Bacteria</taxon>
        <taxon>Pseudomonadati</taxon>
        <taxon>Pseudomonadota</taxon>
        <taxon>Gammaproteobacteria</taxon>
        <taxon>Pseudomonadales</taxon>
        <taxon>Pseudomonadaceae</taxon>
        <taxon>Ectopseudomonas</taxon>
    </lineage>
</organism>
<proteinExistence type="inferred from homology"/>
<accession>A0A2T5PK89</accession>
<dbReference type="SUPFAM" id="SSF53850">
    <property type="entry name" value="Periplasmic binding protein-like II"/>
    <property type="match status" value="1"/>
</dbReference>
<dbReference type="Gene3D" id="3.40.190.290">
    <property type="match status" value="1"/>
</dbReference>
<sequence length="307" mass="33594">MRLLPSISVEGISAFVYTVEMGSFTAASQALGLSKSAAAKSVARLEERLGVQLLLRTTRSITLTDEGKVFFLKSKEILENIEAAETSMSLRRREVTGVLRVSLPVSFGRLWAAPALLELTTQYPSLVLNLSFTDRFVDLVEEGFDLSVRIGASDDSATILTRMLAEQTSILCAAPAYIARHGTPDKLEDLASHRCIFFEHGGRLLPWHLVTEDGDMVEQSYAGCLTVNHGEALLDAALAGHGIARLSTWLAGEHLRSGALVPVLSFSDMVDRSINLLWPRRRDHAPKIRVAIDALVARFASPVPWGR</sequence>
<dbReference type="Pfam" id="PF03466">
    <property type="entry name" value="LysR_substrate"/>
    <property type="match status" value="1"/>
</dbReference>
<dbReference type="CDD" id="cd08475">
    <property type="entry name" value="PBP2_CrgA_like_6"/>
    <property type="match status" value="1"/>
</dbReference>
<dbReference type="InterPro" id="IPR036388">
    <property type="entry name" value="WH-like_DNA-bd_sf"/>
</dbReference>
<comment type="similarity">
    <text evidence="1">Belongs to the LysR transcriptional regulatory family.</text>
</comment>
<dbReference type="InterPro" id="IPR036390">
    <property type="entry name" value="WH_DNA-bd_sf"/>
</dbReference>
<evidence type="ECO:0000256" key="2">
    <source>
        <dbReference type="ARBA" id="ARBA00023015"/>
    </source>
</evidence>
<dbReference type="GO" id="GO:0003677">
    <property type="term" value="F:DNA binding"/>
    <property type="evidence" value="ECO:0007669"/>
    <property type="project" value="UniProtKB-KW"/>
</dbReference>
<dbReference type="GO" id="GO:0003700">
    <property type="term" value="F:DNA-binding transcription factor activity"/>
    <property type="evidence" value="ECO:0007669"/>
    <property type="project" value="InterPro"/>
</dbReference>
<dbReference type="Gene3D" id="1.10.10.10">
    <property type="entry name" value="Winged helix-like DNA-binding domain superfamily/Winged helix DNA-binding domain"/>
    <property type="match status" value="1"/>
</dbReference>
<evidence type="ECO:0000259" key="5">
    <source>
        <dbReference type="PROSITE" id="PS50931"/>
    </source>
</evidence>
<evidence type="ECO:0000313" key="7">
    <source>
        <dbReference type="Proteomes" id="UP000244052"/>
    </source>
</evidence>
<dbReference type="PROSITE" id="PS50931">
    <property type="entry name" value="HTH_LYSR"/>
    <property type="match status" value="1"/>
</dbReference>
<dbReference type="AlphaFoldDB" id="A0A2T5PK89"/>
<keyword evidence="7" id="KW-1185">Reference proteome</keyword>
<dbReference type="PRINTS" id="PR00039">
    <property type="entry name" value="HTHLYSR"/>
</dbReference>
<dbReference type="FunFam" id="1.10.10.10:FF:000001">
    <property type="entry name" value="LysR family transcriptional regulator"/>
    <property type="match status" value="1"/>
</dbReference>
<dbReference type="InterPro" id="IPR005119">
    <property type="entry name" value="LysR_subst-bd"/>
</dbReference>
<evidence type="ECO:0000256" key="1">
    <source>
        <dbReference type="ARBA" id="ARBA00009437"/>
    </source>
</evidence>
<protein>
    <submittedName>
        <fullName evidence="6">LysR family transcriptional regulator</fullName>
    </submittedName>
</protein>
<keyword evidence="4" id="KW-0804">Transcription</keyword>
<evidence type="ECO:0000256" key="4">
    <source>
        <dbReference type="ARBA" id="ARBA00023163"/>
    </source>
</evidence>
<keyword evidence="2" id="KW-0805">Transcription regulation</keyword>